<keyword evidence="1" id="KW-0175">Coiled coil</keyword>
<dbReference type="AlphaFoldDB" id="A0A5M9JBC8"/>
<dbReference type="Proteomes" id="UP000322873">
    <property type="component" value="Unassembled WGS sequence"/>
</dbReference>
<feature type="region of interest" description="Disordered" evidence="2">
    <location>
        <begin position="296"/>
        <end position="340"/>
    </location>
</feature>
<evidence type="ECO:0000256" key="1">
    <source>
        <dbReference type="SAM" id="Coils"/>
    </source>
</evidence>
<protein>
    <submittedName>
        <fullName evidence="3">Uncharacterized protein</fullName>
    </submittedName>
</protein>
<feature type="compositionally biased region" description="Low complexity" evidence="2">
    <location>
        <begin position="310"/>
        <end position="322"/>
    </location>
</feature>
<feature type="compositionally biased region" description="Low complexity" evidence="2">
    <location>
        <begin position="112"/>
        <end position="156"/>
    </location>
</feature>
<feature type="region of interest" description="Disordered" evidence="2">
    <location>
        <begin position="105"/>
        <end position="276"/>
    </location>
</feature>
<evidence type="ECO:0000256" key="2">
    <source>
        <dbReference type="SAM" id="MobiDB-lite"/>
    </source>
</evidence>
<comment type="caution">
    <text evidence="3">The sequence shown here is derived from an EMBL/GenBank/DDBJ whole genome shotgun (WGS) entry which is preliminary data.</text>
</comment>
<feature type="compositionally biased region" description="Polar residues" evidence="2">
    <location>
        <begin position="222"/>
        <end position="247"/>
    </location>
</feature>
<reference evidence="3 4" key="1">
    <citation type="submission" date="2019-06" db="EMBL/GenBank/DDBJ databases">
        <title>Genome Sequence of the Brown Rot Fungal Pathogen Monilinia fructicola.</title>
        <authorList>
            <person name="De Miccolis Angelini R.M."/>
            <person name="Landi L."/>
            <person name="Abate D."/>
            <person name="Pollastro S."/>
            <person name="Romanazzi G."/>
            <person name="Faretra F."/>
        </authorList>
    </citation>
    <scope>NUCLEOTIDE SEQUENCE [LARGE SCALE GENOMIC DNA]</scope>
    <source>
        <strain evidence="3 4">Mfrc123</strain>
    </source>
</reference>
<feature type="region of interest" description="Disordered" evidence="2">
    <location>
        <begin position="15"/>
        <end position="57"/>
    </location>
</feature>
<sequence>MRTNIGQILDQRILHIPNTRKHSQPQPDRAPYSTASTSSVNSVRRKPLPVSASPLATRFSTRYSTAEYFSPSIEELPEPDLPHSRYSNIADSPTLYEFPSDLKSTIPFSPESSSNRNSVRSSIRSSRSSKSSKSAKSISKQQQQQQQQQQRPSSKRYSSEHIAWTTVTPALPDQPSDPEEPVLSPKSPNLLVPSHTQTHTPGSPRHARLVSDSALSSDSESTGNWYGDSSSGSCPPSATMSIFSSKATPPHNIIPNAPARTYSHESHDSTSTILKPKSPGKLGSFFGWGGAAVSPSSSTTTFSEDKTDYSPNSPIPSSNASPQKLSEFEDSHSRTFNSKAPPIAIDIPKANADAATYFEKTYLQIPIETPSTTPLLVEDMEKELKEISQELASSIRREMDLEDLDELDRIQRKTEQEKASIRLELTNKVQDERAIRKQLETQIRSLEERAAQVDLAAINSLDANGRLKELETTCEDLRRKLSEEKQIRENFEDLLTALKADLETSQNERDNLRDEIVPQLKARVEGLEAQAAEHEKLTYEQTKMTQELQTLKKENTTLLNAQKLQAETNQSSFILEEDSIGSISNLPKSRSSVNEHWWVE</sequence>
<dbReference type="EMBL" id="VICG01000011">
    <property type="protein sequence ID" value="KAA8566918.1"/>
    <property type="molecule type" value="Genomic_DNA"/>
</dbReference>
<keyword evidence="4" id="KW-1185">Reference proteome</keyword>
<accession>A0A5M9JBC8</accession>
<proteinExistence type="predicted"/>
<organism evidence="3 4">
    <name type="scientific">Monilinia fructicola</name>
    <name type="common">Brown rot fungus</name>
    <name type="synonym">Ciboria fructicola</name>
    <dbReference type="NCBI Taxonomy" id="38448"/>
    <lineage>
        <taxon>Eukaryota</taxon>
        <taxon>Fungi</taxon>
        <taxon>Dikarya</taxon>
        <taxon>Ascomycota</taxon>
        <taxon>Pezizomycotina</taxon>
        <taxon>Leotiomycetes</taxon>
        <taxon>Helotiales</taxon>
        <taxon>Sclerotiniaceae</taxon>
        <taxon>Monilinia</taxon>
    </lineage>
</organism>
<evidence type="ECO:0000313" key="3">
    <source>
        <dbReference type="EMBL" id="KAA8566918.1"/>
    </source>
</evidence>
<evidence type="ECO:0000313" key="4">
    <source>
        <dbReference type="Proteomes" id="UP000322873"/>
    </source>
</evidence>
<feature type="compositionally biased region" description="Polar residues" evidence="2">
    <location>
        <begin position="33"/>
        <end position="42"/>
    </location>
</feature>
<feature type="compositionally biased region" description="Low complexity" evidence="2">
    <location>
        <begin position="211"/>
        <end position="221"/>
    </location>
</feature>
<gene>
    <name evidence="3" type="ORF">EYC84_010015</name>
</gene>
<name>A0A5M9JBC8_MONFR</name>
<feature type="coiled-coil region" evidence="1">
    <location>
        <begin position="377"/>
        <end position="554"/>
    </location>
</feature>
<dbReference type="VEuPathDB" id="FungiDB:MFRU_007g00770"/>